<dbReference type="EMBL" id="JBHTKA010000008">
    <property type="protein sequence ID" value="MFD1001990.1"/>
    <property type="molecule type" value="Genomic_DNA"/>
</dbReference>
<evidence type="ECO:0000313" key="3">
    <source>
        <dbReference type="Proteomes" id="UP001597112"/>
    </source>
</evidence>
<evidence type="ECO:0000259" key="1">
    <source>
        <dbReference type="Pfam" id="PF12867"/>
    </source>
</evidence>
<proteinExistence type="predicted"/>
<reference evidence="3" key="1">
    <citation type="journal article" date="2019" name="Int. J. Syst. Evol. Microbiol.">
        <title>The Global Catalogue of Microorganisms (GCM) 10K type strain sequencing project: providing services to taxonomists for standard genome sequencing and annotation.</title>
        <authorList>
            <consortium name="The Broad Institute Genomics Platform"/>
            <consortium name="The Broad Institute Genome Sequencing Center for Infectious Disease"/>
            <person name="Wu L."/>
            <person name="Ma J."/>
        </authorList>
    </citation>
    <scope>NUCLEOTIDE SEQUENCE [LARGE SCALE GENOMIC DNA]</scope>
    <source>
        <strain evidence="3">CCUG 58938</strain>
    </source>
</reference>
<dbReference type="SUPFAM" id="SSF109854">
    <property type="entry name" value="DinB/YfiT-like putative metalloenzymes"/>
    <property type="match status" value="1"/>
</dbReference>
<dbReference type="InterPro" id="IPR024775">
    <property type="entry name" value="DinB-like"/>
</dbReference>
<sequence>METVNHPTAEDMAVKVLLKSWTAQVARITDLVASLSDSDLQKEIAPGKNTGIYILGHLVAVHDALLPLLGFGSRLYSQELEQIFVKSPDKAGHTFPPVSELKKYWSEVNDVLLQHYNKLDFEAWLTRHEAVSPEDFAKEPHRNKLNVLISRTTHMSYHHGQLVLLKSKTQD</sequence>
<gene>
    <name evidence="2" type="ORF">ACFQ21_21875</name>
</gene>
<organism evidence="2 3">
    <name type="scientific">Ohtaekwangia kribbensis</name>
    <dbReference type="NCBI Taxonomy" id="688913"/>
    <lineage>
        <taxon>Bacteria</taxon>
        <taxon>Pseudomonadati</taxon>
        <taxon>Bacteroidota</taxon>
        <taxon>Cytophagia</taxon>
        <taxon>Cytophagales</taxon>
        <taxon>Fulvivirgaceae</taxon>
        <taxon>Ohtaekwangia</taxon>
    </lineage>
</organism>
<name>A0ABW3K7H1_9BACT</name>
<dbReference type="InterPro" id="IPR034660">
    <property type="entry name" value="DinB/YfiT-like"/>
</dbReference>
<feature type="domain" description="DinB-like" evidence="1">
    <location>
        <begin position="24"/>
        <end position="136"/>
    </location>
</feature>
<comment type="caution">
    <text evidence="2">The sequence shown here is derived from an EMBL/GenBank/DDBJ whole genome shotgun (WGS) entry which is preliminary data.</text>
</comment>
<dbReference type="RefSeq" id="WP_377582667.1">
    <property type="nucleotide sequence ID" value="NZ_JBHTKA010000008.1"/>
</dbReference>
<dbReference type="Gene3D" id="1.20.120.450">
    <property type="entry name" value="dinb family like domain"/>
    <property type="match status" value="1"/>
</dbReference>
<keyword evidence="3" id="KW-1185">Reference proteome</keyword>
<protein>
    <submittedName>
        <fullName evidence="2">DinB family protein</fullName>
    </submittedName>
</protein>
<accession>A0ABW3K7H1</accession>
<evidence type="ECO:0000313" key="2">
    <source>
        <dbReference type="EMBL" id="MFD1001990.1"/>
    </source>
</evidence>
<dbReference type="Proteomes" id="UP001597112">
    <property type="component" value="Unassembled WGS sequence"/>
</dbReference>
<dbReference type="Pfam" id="PF12867">
    <property type="entry name" value="DinB_2"/>
    <property type="match status" value="1"/>
</dbReference>